<feature type="domain" description="Protein translocase subunit SecDF P1" evidence="1">
    <location>
        <begin position="12"/>
        <end position="41"/>
    </location>
</feature>
<keyword evidence="3" id="KW-1185">Reference proteome</keyword>
<feature type="non-terminal residue" evidence="2">
    <location>
        <position position="1"/>
    </location>
</feature>
<proteinExistence type="predicted"/>
<dbReference type="Proteomes" id="UP001287282">
    <property type="component" value="Unassembled WGS sequence"/>
</dbReference>
<dbReference type="Pfam" id="PF21760">
    <property type="entry name" value="SecD_1st"/>
    <property type="match status" value="1"/>
</dbReference>
<evidence type="ECO:0000259" key="1">
    <source>
        <dbReference type="Pfam" id="PF21760"/>
    </source>
</evidence>
<protein>
    <recommendedName>
        <fullName evidence="1">Protein translocase subunit SecDF P1 domain-containing protein</fullName>
    </recommendedName>
</protein>
<dbReference type="EMBL" id="JAWJBA010000889">
    <property type="protein sequence ID" value="MDV2687550.1"/>
    <property type="molecule type" value="Genomic_DNA"/>
</dbReference>
<dbReference type="RefSeq" id="WP_317124432.1">
    <property type="nucleotide sequence ID" value="NZ_JAWJBA010000889.1"/>
</dbReference>
<gene>
    <name evidence="2" type="ORF">RYX56_24690</name>
</gene>
<name>A0ABU3XI51_9BACI</name>
<organism evidence="2 3">
    <name type="scientific">Alkalihalophilus lindianensis</name>
    <dbReference type="NCBI Taxonomy" id="1630542"/>
    <lineage>
        <taxon>Bacteria</taxon>
        <taxon>Bacillati</taxon>
        <taxon>Bacillota</taxon>
        <taxon>Bacilli</taxon>
        <taxon>Bacillales</taxon>
        <taxon>Bacillaceae</taxon>
        <taxon>Alkalihalophilus</taxon>
    </lineage>
</organism>
<evidence type="ECO:0000313" key="3">
    <source>
        <dbReference type="Proteomes" id="UP001287282"/>
    </source>
</evidence>
<reference evidence="2 3" key="1">
    <citation type="submission" date="2023-10" db="EMBL/GenBank/DDBJ databases">
        <title>Screening of Alkalihalobacillus lindianensis BZ-TG-R113 and Its Alleviation of Salt Stress on Rapeseed Growth.</title>
        <authorList>
            <person name="Zhao B."/>
            <person name="Guo T."/>
        </authorList>
    </citation>
    <scope>NUCLEOTIDE SEQUENCE [LARGE SCALE GENOMIC DNA]</scope>
    <source>
        <strain evidence="2 3">BZ-TG-R113</strain>
    </source>
</reference>
<evidence type="ECO:0000313" key="2">
    <source>
        <dbReference type="EMBL" id="MDV2687550.1"/>
    </source>
</evidence>
<dbReference type="Gene3D" id="3.30.70.3220">
    <property type="match status" value="1"/>
</dbReference>
<comment type="caution">
    <text evidence="2">The sequence shown here is derived from an EMBL/GenBank/DDBJ whole genome shotgun (WGS) entry which is preliminary data.</text>
</comment>
<dbReference type="InterPro" id="IPR048631">
    <property type="entry name" value="SecD_1st"/>
</dbReference>
<sequence length="80" mass="8592">SPNIALDANRGVINIELAGVKDPERVKKLLQSSANLQFWEVYRIDEIGQGIVAADKALTSYLTNGGDTSTVVDSIAFKAN</sequence>
<feature type="non-terminal residue" evidence="2">
    <location>
        <position position="80"/>
    </location>
</feature>
<accession>A0ABU3XI51</accession>